<dbReference type="RefSeq" id="WP_345481280.1">
    <property type="nucleotide sequence ID" value="NZ_BAABLP010000004.1"/>
</dbReference>
<reference evidence="3" key="1">
    <citation type="journal article" date="2019" name="Int. J. Syst. Evol. Microbiol.">
        <title>The Global Catalogue of Microorganisms (GCM) 10K type strain sequencing project: providing services to taxonomists for standard genome sequencing and annotation.</title>
        <authorList>
            <consortium name="The Broad Institute Genomics Platform"/>
            <consortium name="The Broad Institute Genome Sequencing Center for Infectious Disease"/>
            <person name="Wu L."/>
            <person name="Ma J."/>
        </authorList>
    </citation>
    <scope>NUCLEOTIDE SEQUENCE [LARGE SCALE GENOMIC DNA]</scope>
    <source>
        <strain evidence="3">JCM 19015</strain>
    </source>
</reference>
<dbReference type="Proteomes" id="UP001500121">
    <property type="component" value="Unassembled WGS sequence"/>
</dbReference>
<dbReference type="NCBIfam" id="TIGR01175">
    <property type="entry name" value="pilM"/>
    <property type="match status" value="1"/>
</dbReference>
<keyword evidence="3" id="KW-1185">Reference proteome</keyword>
<dbReference type="CDD" id="cd24049">
    <property type="entry name" value="ASKHA_NBD_PilM"/>
    <property type="match status" value="1"/>
</dbReference>
<evidence type="ECO:0000259" key="1">
    <source>
        <dbReference type="SMART" id="SM00842"/>
    </source>
</evidence>
<dbReference type="Pfam" id="PF11104">
    <property type="entry name" value="PilM_2"/>
    <property type="match status" value="1"/>
</dbReference>
<dbReference type="SUPFAM" id="SSF53067">
    <property type="entry name" value="Actin-like ATPase domain"/>
    <property type="match status" value="2"/>
</dbReference>
<organism evidence="2 3">
    <name type="scientific">Amnibacterium soli</name>
    <dbReference type="NCBI Taxonomy" id="1282736"/>
    <lineage>
        <taxon>Bacteria</taxon>
        <taxon>Bacillati</taxon>
        <taxon>Actinomycetota</taxon>
        <taxon>Actinomycetes</taxon>
        <taxon>Micrococcales</taxon>
        <taxon>Microbacteriaceae</taxon>
        <taxon>Amnibacterium</taxon>
    </lineage>
</organism>
<dbReference type="InterPro" id="IPR005883">
    <property type="entry name" value="PilM"/>
</dbReference>
<feature type="domain" description="SHS2" evidence="1">
    <location>
        <begin position="5"/>
        <end position="174"/>
    </location>
</feature>
<proteinExistence type="predicted"/>
<dbReference type="SMART" id="SM00842">
    <property type="entry name" value="FtsA"/>
    <property type="match status" value="1"/>
</dbReference>
<evidence type="ECO:0000313" key="3">
    <source>
        <dbReference type="Proteomes" id="UP001500121"/>
    </source>
</evidence>
<dbReference type="InterPro" id="IPR043129">
    <property type="entry name" value="ATPase_NBD"/>
</dbReference>
<dbReference type="PIRSF" id="PIRSF019169">
    <property type="entry name" value="PilM"/>
    <property type="match status" value="1"/>
</dbReference>
<name>A0ABP8Z8Q4_9MICO</name>
<accession>A0ABP8Z8Q4</accession>
<dbReference type="Gene3D" id="3.30.420.40">
    <property type="match status" value="2"/>
</dbReference>
<dbReference type="Gene3D" id="3.30.1490.300">
    <property type="match status" value="1"/>
</dbReference>
<sequence length="351" mass="36812">MTKTIVGLDFGHGVIRGAEVMPEHGRQPATLLRYQEIPVPLDAIREGVVVDEEAVAAALENLRGSAGFGTRRAVIGIGGQQVLIRELIMPAMSPQALRDALPFKAQELLPLPVEDAVLDYYPVEEVEDADGASLRGLLVAATKQSVVANIRAVKRAGFKVVDVDLIPFAVVRAQPKATRQGVQLFVHVGATSTSVVVTDSGVPQFVRLLPNGGHDLTTALINQLGLRADRADDMKRRYGITADPTDLQSDFVARVNAEGARDIVQAARTTVAFFENARQEAGTSVTDVVLSGGGSQLRGLAEEIASATGLPVATGRGDAGIRIGPRVDEVAMLSAGVVPAVAVGLALRGAA</sequence>
<dbReference type="InterPro" id="IPR050696">
    <property type="entry name" value="FtsA/MreB"/>
</dbReference>
<protein>
    <submittedName>
        <fullName evidence="2">PilM family type IVa pilus assembly protein TapM</fullName>
    </submittedName>
</protein>
<dbReference type="PANTHER" id="PTHR32432">
    <property type="entry name" value="CELL DIVISION PROTEIN FTSA-RELATED"/>
    <property type="match status" value="1"/>
</dbReference>
<dbReference type="EMBL" id="BAABLP010000004">
    <property type="protein sequence ID" value="GAA4749618.1"/>
    <property type="molecule type" value="Genomic_DNA"/>
</dbReference>
<comment type="caution">
    <text evidence="2">The sequence shown here is derived from an EMBL/GenBank/DDBJ whole genome shotgun (WGS) entry which is preliminary data.</text>
</comment>
<dbReference type="InterPro" id="IPR003494">
    <property type="entry name" value="SHS2_FtsA"/>
</dbReference>
<evidence type="ECO:0000313" key="2">
    <source>
        <dbReference type="EMBL" id="GAA4749618.1"/>
    </source>
</evidence>
<gene>
    <name evidence="2" type="primary">tapM</name>
    <name evidence="2" type="ORF">GCM10025783_22430</name>
</gene>
<dbReference type="PANTHER" id="PTHR32432:SF3">
    <property type="entry name" value="ETHANOLAMINE UTILIZATION PROTEIN EUTJ"/>
    <property type="match status" value="1"/>
</dbReference>